<gene>
    <name evidence="1" type="ORF">WKV53_20035</name>
</gene>
<sequence length="318" mass="35473">MGDETAMGMTPPQPSGRFGFWRFSREKVTFSCFETKSMNMDSGVRHILVFGAAAVVAFVVPRRSCAGETAPGLPHEQKANFDSALSAEILKLFAEDQKLLARFGDAKRDPEFSGAYERYKGTILKTHPSVFYDLAVKELWAADPDALALVTEIVRWRASTTGRLKTLILQNGWPTRQLVGDEAAAAVFFLFGHADTDNAWRRAQLDTIKRVFEVDHFNPRLFAHICDRIESVDNAAQIFGTVMGPGTAVGTAELYRPLKDGYDAVNLRRLQIGLPPMEADLERFRKGAKVGPYMTPIFKEWNMSEVYSPSEAVEKPSE</sequence>
<organism evidence="1 2">
    <name type="scientific">Luteolibacter soli</name>
    <dbReference type="NCBI Taxonomy" id="3135280"/>
    <lineage>
        <taxon>Bacteria</taxon>
        <taxon>Pseudomonadati</taxon>
        <taxon>Verrucomicrobiota</taxon>
        <taxon>Verrucomicrobiia</taxon>
        <taxon>Verrucomicrobiales</taxon>
        <taxon>Verrucomicrobiaceae</taxon>
        <taxon>Luteolibacter</taxon>
    </lineage>
</organism>
<keyword evidence="2" id="KW-1185">Reference proteome</keyword>
<dbReference type="EMBL" id="JBBUKT010000008">
    <property type="protein sequence ID" value="MEK7952814.1"/>
    <property type="molecule type" value="Genomic_DNA"/>
</dbReference>
<accession>A0ABU9AYG6</accession>
<comment type="caution">
    <text evidence="1">The sequence shown here is derived from an EMBL/GenBank/DDBJ whole genome shotgun (WGS) entry which is preliminary data.</text>
</comment>
<name>A0ABU9AYG6_9BACT</name>
<evidence type="ECO:0000313" key="1">
    <source>
        <dbReference type="EMBL" id="MEK7952814.1"/>
    </source>
</evidence>
<dbReference type="Pfam" id="PF20329">
    <property type="entry name" value="DUF6624"/>
    <property type="match status" value="1"/>
</dbReference>
<dbReference type="InterPro" id="IPR046732">
    <property type="entry name" value="DUF6624"/>
</dbReference>
<dbReference type="Proteomes" id="UP001371305">
    <property type="component" value="Unassembled WGS sequence"/>
</dbReference>
<protein>
    <submittedName>
        <fullName evidence="1">DUF6624 domain-containing protein</fullName>
    </submittedName>
</protein>
<reference evidence="1 2" key="1">
    <citation type="submission" date="2024-04" db="EMBL/GenBank/DDBJ databases">
        <title>Luteolibacter sp. isolated from soil.</title>
        <authorList>
            <person name="An J."/>
        </authorList>
    </citation>
    <scope>NUCLEOTIDE SEQUENCE [LARGE SCALE GENOMIC DNA]</scope>
    <source>
        <strain evidence="1 2">Y139</strain>
    </source>
</reference>
<proteinExistence type="predicted"/>
<evidence type="ECO:0000313" key="2">
    <source>
        <dbReference type="Proteomes" id="UP001371305"/>
    </source>
</evidence>